<keyword evidence="3" id="KW-0648">Protein biosynthesis</keyword>
<organism evidence="5 6">
    <name type="scientific">Catenaria anguillulae PL171</name>
    <dbReference type="NCBI Taxonomy" id="765915"/>
    <lineage>
        <taxon>Eukaryota</taxon>
        <taxon>Fungi</taxon>
        <taxon>Fungi incertae sedis</taxon>
        <taxon>Blastocladiomycota</taxon>
        <taxon>Blastocladiomycetes</taxon>
        <taxon>Blastocladiales</taxon>
        <taxon>Catenariaceae</taxon>
        <taxon>Catenaria</taxon>
    </lineage>
</organism>
<reference evidence="5 6" key="1">
    <citation type="submission" date="2016-07" db="EMBL/GenBank/DDBJ databases">
        <title>Pervasive Adenine N6-methylation of Active Genes in Fungi.</title>
        <authorList>
            <consortium name="DOE Joint Genome Institute"/>
            <person name="Mondo S.J."/>
            <person name="Dannebaum R.O."/>
            <person name="Kuo R.C."/>
            <person name="Labutti K."/>
            <person name="Haridas S."/>
            <person name="Kuo A."/>
            <person name="Salamov A."/>
            <person name="Ahrendt S.R."/>
            <person name="Lipzen A."/>
            <person name="Sullivan W."/>
            <person name="Andreopoulos W.B."/>
            <person name="Clum A."/>
            <person name="Lindquist E."/>
            <person name="Daum C."/>
            <person name="Ramamoorthy G.K."/>
            <person name="Gryganskyi A."/>
            <person name="Culley D."/>
            <person name="Magnuson J.K."/>
            <person name="James T.Y."/>
            <person name="O'Malley M.A."/>
            <person name="Stajich J.E."/>
            <person name="Spatafora J.W."/>
            <person name="Visel A."/>
            <person name="Grigoriev I.V."/>
        </authorList>
    </citation>
    <scope>NUCLEOTIDE SEQUENCE [LARGE SCALE GENOMIC DNA]</scope>
    <source>
        <strain evidence="5 6">PL171</strain>
    </source>
</reference>
<evidence type="ECO:0000313" key="5">
    <source>
        <dbReference type="EMBL" id="ORZ38731.1"/>
    </source>
</evidence>
<dbReference type="GO" id="GO:0002188">
    <property type="term" value="P:translation reinitiation"/>
    <property type="evidence" value="ECO:0007669"/>
    <property type="project" value="TreeGrafter"/>
</dbReference>
<proteinExistence type="predicted"/>
<keyword evidence="6" id="KW-1185">Reference proteome</keyword>
<dbReference type="OrthoDB" id="18884at2759"/>
<dbReference type="PANTHER" id="PTHR14005:SF0">
    <property type="entry name" value="EUKARYOTIC TRANSLATION INITIATION FACTOR 3 SUBUNIT A"/>
    <property type="match status" value="1"/>
</dbReference>
<dbReference type="GO" id="GO:0001732">
    <property type="term" value="P:formation of cytoplasmic translation initiation complex"/>
    <property type="evidence" value="ECO:0007669"/>
    <property type="project" value="TreeGrafter"/>
</dbReference>
<dbReference type="GO" id="GO:0003729">
    <property type="term" value="F:mRNA binding"/>
    <property type="evidence" value="ECO:0007669"/>
    <property type="project" value="TreeGrafter"/>
</dbReference>
<comment type="caution">
    <text evidence="5">The sequence shown here is derived from an EMBL/GenBank/DDBJ whole genome shotgun (WGS) entry which is preliminary data.</text>
</comment>
<dbReference type="AlphaFoldDB" id="A0A1Y2HYB5"/>
<dbReference type="EMBL" id="MCFL01000007">
    <property type="protein sequence ID" value="ORZ38731.1"/>
    <property type="molecule type" value="Genomic_DNA"/>
</dbReference>
<evidence type="ECO:0000256" key="1">
    <source>
        <dbReference type="ARBA" id="ARBA00022490"/>
    </source>
</evidence>
<accession>A0A1Y2HYB5</accession>
<name>A0A1Y2HYB5_9FUNG</name>
<dbReference type="GO" id="GO:0003743">
    <property type="term" value="F:translation initiation factor activity"/>
    <property type="evidence" value="ECO:0007669"/>
    <property type="project" value="UniProtKB-KW"/>
</dbReference>
<sequence length="130" mass="14325">MRSMYIKPENALQRAEELLQVNAPSEALNVLQETLLSRRSRGAPIPSLEPVAVKFIELSVDLNRSRVAREGLHSFKNLAQNTSVQSVEKVIRRFIERAEFKLKEAKDAHDAKAQATLAAASGAIGSDDEA</sequence>
<dbReference type="InterPro" id="IPR027512">
    <property type="entry name" value="EIF3A"/>
</dbReference>
<feature type="non-terminal residue" evidence="5">
    <location>
        <position position="130"/>
    </location>
</feature>
<protein>
    <recommendedName>
        <fullName evidence="4">eIF3a PCI domain-containing protein</fullName>
    </recommendedName>
</protein>
<dbReference type="STRING" id="765915.A0A1Y2HYB5"/>
<evidence type="ECO:0000259" key="4">
    <source>
        <dbReference type="Pfam" id="PF22591"/>
    </source>
</evidence>
<dbReference type="Proteomes" id="UP000193411">
    <property type="component" value="Unassembled WGS sequence"/>
</dbReference>
<evidence type="ECO:0000256" key="3">
    <source>
        <dbReference type="ARBA" id="ARBA00022917"/>
    </source>
</evidence>
<dbReference type="PANTHER" id="PTHR14005">
    <property type="entry name" value="EUKARYOTIC TRANSLATION INITIATION FACTOR 3, THETA SUBUNIT"/>
    <property type="match status" value="1"/>
</dbReference>
<gene>
    <name evidence="5" type="ORF">BCR44DRAFT_1400439</name>
</gene>
<evidence type="ECO:0000313" key="6">
    <source>
        <dbReference type="Proteomes" id="UP000193411"/>
    </source>
</evidence>
<dbReference type="GO" id="GO:0071540">
    <property type="term" value="C:eukaryotic translation initiation factor 3 complex, eIF3e"/>
    <property type="evidence" value="ECO:0007669"/>
    <property type="project" value="TreeGrafter"/>
</dbReference>
<evidence type="ECO:0000256" key="2">
    <source>
        <dbReference type="ARBA" id="ARBA00022540"/>
    </source>
</evidence>
<dbReference type="GO" id="GO:0043614">
    <property type="term" value="C:multi-eIF complex"/>
    <property type="evidence" value="ECO:0007669"/>
    <property type="project" value="TreeGrafter"/>
</dbReference>
<dbReference type="GO" id="GO:0071541">
    <property type="term" value="C:eukaryotic translation initiation factor 3 complex, eIF3m"/>
    <property type="evidence" value="ECO:0007669"/>
    <property type="project" value="TreeGrafter"/>
</dbReference>
<keyword evidence="2" id="KW-0396">Initiation factor</keyword>
<keyword evidence="1" id="KW-0963">Cytoplasm</keyword>
<dbReference type="InterPro" id="IPR054711">
    <property type="entry name" value="eIF3a_PCI_TPR-like"/>
</dbReference>
<dbReference type="Pfam" id="PF22591">
    <property type="entry name" value="eIF3a_PCI_TPR-like"/>
    <property type="match status" value="1"/>
</dbReference>
<feature type="domain" description="eIF3a PCI" evidence="4">
    <location>
        <begin position="9"/>
        <end position="116"/>
    </location>
</feature>